<dbReference type="Proteomes" id="UP000887226">
    <property type="component" value="Unassembled WGS sequence"/>
</dbReference>
<comment type="caution">
    <text evidence="1">The sequence shown here is derived from an EMBL/GenBank/DDBJ whole genome shotgun (WGS) entry which is preliminary data.</text>
</comment>
<name>A0A9P7Z6L2_9HELO</name>
<evidence type="ECO:0000313" key="1">
    <source>
        <dbReference type="EMBL" id="KAG9246563.1"/>
    </source>
</evidence>
<organism evidence="1 2">
    <name type="scientific">Calycina marina</name>
    <dbReference type="NCBI Taxonomy" id="1763456"/>
    <lineage>
        <taxon>Eukaryota</taxon>
        <taxon>Fungi</taxon>
        <taxon>Dikarya</taxon>
        <taxon>Ascomycota</taxon>
        <taxon>Pezizomycotina</taxon>
        <taxon>Leotiomycetes</taxon>
        <taxon>Helotiales</taxon>
        <taxon>Pezizellaceae</taxon>
        <taxon>Calycina</taxon>
    </lineage>
</organism>
<dbReference type="AlphaFoldDB" id="A0A9P7Z6L2"/>
<evidence type="ECO:0000313" key="2">
    <source>
        <dbReference type="Proteomes" id="UP000887226"/>
    </source>
</evidence>
<gene>
    <name evidence="1" type="ORF">BJ878DRAFT_496662</name>
</gene>
<reference evidence="1" key="1">
    <citation type="journal article" date="2021" name="IMA Fungus">
        <title>Genomic characterization of three marine fungi, including Emericellopsis atlantica sp. nov. with signatures of a generalist lifestyle and marine biomass degradation.</title>
        <authorList>
            <person name="Hagestad O.C."/>
            <person name="Hou L."/>
            <person name="Andersen J.H."/>
            <person name="Hansen E.H."/>
            <person name="Altermark B."/>
            <person name="Li C."/>
            <person name="Kuhnert E."/>
            <person name="Cox R.J."/>
            <person name="Crous P.W."/>
            <person name="Spatafora J.W."/>
            <person name="Lail K."/>
            <person name="Amirebrahimi M."/>
            <person name="Lipzen A."/>
            <person name="Pangilinan J."/>
            <person name="Andreopoulos W."/>
            <person name="Hayes R.D."/>
            <person name="Ng V."/>
            <person name="Grigoriev I.V."/>
            <person name="Jackson S.A."/>
            <person name="Sutton T.D.S."/>
            <person name="Dobson A.D.W."/>
            <person name="Rama T."/>
        </authorList>
    </citation>
    <scope>NUCLEOTIDE SEQUENCE</scope>
    <source>
        <strain evidence="1">TRa3180A</strain>
    </source>
</reference>
<sequence>MSHNKVRRRRLFDQAPAYLHTILLPDIVALVIFLLDPPEIGPCFFCHKFLIPCPLPYLRWRPTVIHSSRVASFSRNRLENARASNSTQTEKNKYGHEAYQDVAPWLLKYRHIEEQMLAWMIVLVICVARPKFRKILGGRVKSCLVAWNCVPCTRSSWLCC</sequence>
<keyword evidence="2" id="KW-1185">Reference proteome</keyword>
<proteinExistence type="predicted"/>
<accession>A0A9P7Z6L2</accession>
<protein>
    <submittedName>
        <fullName evidence="1">Uncharacterized protein</fullName>
    </submittedName>
</protein>
<dbReference type="EMBL" id="MU253800">
    <property type="protein sequence ID" value="KAG9246563.1"/>
    <property type="molecule type" value="Genomic_DNA"/>
</dbReference>